<evidence type="ECO:0000256" key="2">
    <source>
        <dbReference type="ARBA" id="ARBA00022448"/>
    </source>
</evidence>
<feature type="compositionally biased region" description="Basic and acidic residues" evidence="6">
    <location>
        <begin position="238"/>
        <end position="247"/>
    </location>
</feature>
<dbReference type="PROSITE" id="PS50850">
    <property type="entry name" value="MFS"/>
    <property type="match status" value="1"/>
</dbReference>
<dbReference type="OrthoDB" id="9787026at2"/>
<dbReference type="Gene3D" id="1.20.1250.20">
    <property type="entry name" value="MFS general substrate transporter like domains"/>
    <property type="match status" value="1"/>
</dbReference>
<evidence type="ECO:0000256" key="7">
    <source>
        <dbReference type="SAM" id="Phobius"/>
    </source>
</evidence>
<accession>A0A075JEU8</accession>
<evidence type="ECO:0000256" key="5">
    <source>
        <dbReference type="ARBA" id="ARBA00023136"/>
    </source>
</evidence>
<dbReference type="InterPro" id="IPR005828">
    <property type="entry name" value="MFS_sugar_transport-like"/>
</dbReference>
<feature type="transmembrane region" description="Helical" evidence="7">
    <location>
        <begin position="315"/>
        <end position="336"/>
    </location>
</feature>
<keyword evidence="10" id="KW-1185">Reference proteome</keyword>
<dbReference type="InterPro" id="IPR005829">
    <property type="entry name" value="Sugar_transporter_CS"/>
</dbReference>
<protein>
    <submittedName>
        <fullName evidence="9">Membrane protein</fullName>
    </submittedName>
</protein>
<evidence type="ECO:0000313" key="9">
    <source>
        <dbReference type="EMBL" id="AIF40290.1"/>
    </source>
</evidence>
<comment type="subcellular location">
    <subcellularLocation>
        <location evidence="1">Cell membrane</location>
        <topology evidence="1">Multi-pass membrane protein</topology>
    </subcellularLocation>
</comment>
<feature type="transmembrane region" description="Helical" evidence="7">
    <location>
        <begin position="123"/>
        <end position="142"/>
    </location>
</feature>
<reference evidence="9 10" key="1">
    <citation type="submission" date="2014-07" db="EMBL/GenBank/DDBJ databases">
        <title>Genome Sequencing of Dermacoccus nishinomiyaensis.</title>
        <authorList>
            <person name="Hong K.W."/>
            <person name="Chan K.G."/>
        </authorList>
    </citation>
    <scope>NUCLEOTIDE SEQUENCE [LARGE SCALE GENOMIC DNA]</scope>
    <source>
        <strain evidence="9 10">M25</strain>
    </source>
</reference>
<evidence type="ECO:0000256" key="6">
    <source>
        <dbReference type="SAM" id="MobiDB-lite"/>
    </source>
</evidence>
<evidence type="ECO:0000256" key="4">
    <source>
        <dbReference type="ARBA" id="ARBA00022989"/>
    </source>
</evidence>
<feature type="transmembrane region" description="Helical" evidence="7">
    <location>
        <begin position="280"/>
        <end position="300"/>
    </location>
</feature>
<organism evidence="9 10">
    <name type="scientific">Dermacoccus nishinomiyaensis</name>
    <dbReference type="NCBI Taxonomy" id="1274"/>
    <lineage>
        <taxon>Bacteria</taxon>
        <taxon>Bacillati</taxon>
        <taxon>Actinomycetota</taxon>
        <taxon>Actinomycetes</taxon>
        <taxon>Micrococcales</taxon>
        <taxon>Dermacoccaceae</taxon>
        <taxon>Dermacoccus</taxon>
    </lineage>
</organism>
<dbReference type="PANTHER" id="PTHR23511">
    <property type="entry name" value="SYNAPTIC VESICLE GLYCOPROTEIN 2"/>
    <property type="match status" value="1"/>
</dbReference>
<feature type="transmembrane region" description="Helical" evidence="7">
    <location>
        <begin position="368"/>
        <end position="389"/>
    </location>
</feature>
<feature type="domain" description="Major facilitator superfamily (MFS) profile" evidence="8">
    <location>
        <begin position="30"/>
        <end position="456"/>
    </location>
</feature>
<feature type="transmembrane region" description="Helical" evidence="7">
    <location>
        <begin position="431"/>
        <end position="451"/>
    </location>
</feature>
<feature type="transmembrane region" description="Helical" evidence="7">
    <location>
        <begin position="30"/>
        <end position="54"/>
    </location>
</feature>
<feature type="transmembrane region" description="Helical" evidence="7">
    <location>
        <begin position="401"/>
        <end position="425"/>
    </location>
</feature>
<feature type="compositionally biased region" description="Polar residues" evidence="6">
    <location>
        <begin position="254"/>
        <end position="267"/>
    </location>
</feature>
<dbReference type="CDD" id="cd17316">
    <property type="entry name" value="MFS_SV2_like"/>
    <property type="match status" value="1"/>
</dbReference>
<dbReference type="Pfam" id="PF00083">
    <property type="entry name" value="Sugar_tr"/>
    <property type="match status" value="1"/>
</dbReference>
<dbReference type="AlphaFoldDB" id="A0A075JEU8"/>
<keyword evidence="5 7" id="KW-0472">Membrane</keyword>
<evidence type="ECO:0000256" key="3">
    <source>
        <dbReference type="ARBA" id="ARBA00022692"/>
    </source>
</evidence>
<dbReference type="EMBL" id="CP008889">
    <property type="protein sequence ID" value="AIF40290.1"/>
    <property type="molecule type" value="Genomic_DNA"/>
</dbReference>
<keyword evidence="2" id="KW-0813">Transport</keyword>
<dbReference type="RefSeq" id="WP_051805699.1">
    <property type="nucleotide sequence ID" value="NZ_CP008889.1"/>
</dbReference>
<evidence type="ECO:0000256" key="1">
    <source>
        <dbReference type="ARBA" id="ARBA00004651"/>
    </source>
</evidence>
<dbReference type="GO" id="GO:0022857">
    <property type="term" value="F:transmembrane transporter activity"/>
    <property type="evidence" value="ECO:0007669"/>
    <property type="project" value="InterPro"/>
</dbReference>
<feature type="transmembrane region" description="Helical" evidence="7">
    <location>
        <begin position="183"/>
        <end position="200"/>
    </location>
</feature>
<dbReference type="InterPro" id="IPR036259">
    <property type="entry name" value="MFS_trans_sf"/>
</dbReference>
<dbReference type="GO" id="GO:0005886">
    <property type="term" value="C:plasma membrane"/>
    <property type="evidence" value="ECO:0007669"/>
    <property type="project" value="UniProtKB-SubCell"/>
</dbReference>
<dbReference type="PROSITE" id="PS00217">
    <property type="entry name" value="SUGAR_TRANSPORT_2"/>
    <property type="match status" value="1"/>
</dbReference>
<evidence type="ECO:0000313" key="10">
    <source>
        <dbReference type="Proteomes" id="UP000027986"/>
    </source>
</evidence>
<sequence length="460" mass="48390">MTVRPTPLSASASRTERLDRLPFTKRHRSMLVGSGVGWALDAMDVGLISFLMVAVKKEWGLTTGDLSVLASIGFVGMAIGAGVGGALADRIGRRTVFAGTLVVYGIATGLSALAPSFLVLCALRFVVGLGLGAELPVASTLVSEFAPKRLRGRMVVALESFWALGWLLAAVIGFTIVPHDNGWRWAMALGLVPALYAIHVRRGLPESVRFLERAGRDDDAERIVRSFEAAAGPAQRSDSAHLDDAADTHGGAQGTTVDVETTRTSEPASPFSAPYRTRTAALWATWFGVNFAYYGAFLWIPTFLVANGFPVAKSFGFTLVITIAQLPGYAVAAVCVEKIGRRPTLALFLAGSTASALLFGQATSETTIMAAGCALSFFNLGAWGALYAITPEIYPTLMRAGGAGGATAFGRIASIVAPLVVPWVFTHHGEGWTFGVIAAAFAVATLAALALPERRGQALD</sequence>
<gene>
    <name evidence="9" type="ORF">HX89_04235</name>
</gene>
<proteinExistence type="predicted"/>
<dbReference type="SUPFAM" id="SSF103473">
    <property type="entry name" value="MFS general substrate transporter"/>
    <property type="match status" value="1"/>
</dbReference>
<dbReference type="InterPro" id="IPR020846">
    <property type="entry name" value="MFS_dom"/>
</dbReference>
<feature type="transmembrane region" description="Helical" evidence="7">
    <location>
        <begin position="66"/>
        <end position="88"/>
    </location>
</feature>
<dbReference type="Proteomes" id="UP000027986">
    <property type="component" value="Chromosome"/>
</dbReference>
<feature type="transmembrane region" description="Helical" evidence="7">
    <location>
        <begin position="343"/>
        <end position="362"/>
    </location>
</feature>
<dbReference type="GeneID" id="41840406"/>
<dbReference type="PANTHER" id="PTHR23511:SF34">
    <property type="entry name" value="SYNAPTIC VESICLE GLYCOPROTEIN 2"/>
    <property type="match status" value="1"/>
</dbReference>
<dbReference type="KEGG" id="dni:HX89_04235"/>
<keyword evidence="4 7" id="KW-1133">Transmembrane helix</keyword>
<feature type="transmembrane region" description="Helical" evidence="7">
    <location>
        <begin position="154"/>
        <end position="177"/>
    </location>
</feature>
<dbReference type="PROSITE" id="PS00216">
    <property type="entry name" value="SUGAR_TRANSPORT_1"/>
    <property type="match status" value="1"/>
</dbReference>
<dbReference type="HOGENOM" id="CLU_001265_46_6_11"/>
<feature type="transmembrane region" description="Helical" evidence="7">
    <location>
        <begin position="95"/>
        <end position="117"/>
    </location>
</feature>
<feature type="region of interest" description="Disordered" evidence="6">
    <location>
        <begin position="230"/>
        <end position="270"/>
    </location>
</feature>
<dbReference type="eggNOG" id="COG0477">
    <property type="taxonomic scope" value="Bacteria"/>
</dbReference>
<keyword evidence="3 7" id="KW-0812">Transmembrane</keyword>
<name>A0A075JEU8_9MICO</name>
<evidence type="ECO:0000259" key="8">
    <source>
        <dbReference type="PROSITE" id="PS50850"/>
    </source>
</evidence>